<accession>A0A5M9QQH4</accession>
<dbReference type="AlphaFoldDB" id="A0A5M9QQH4"/>
<name>A0A5M9QQH4_9HELI</name>
<proteinExistence type="predicted"/>
<organism evidence="2 3">
    <name type="scientific">Helicobacter canis</name>
    <dbReference type="NCBI Taxonomy" id="29419"/>
    <lineage>
        <taxon>Bacteria</taxon>
        <taxon>Pseudomonadati</taxon>
        <taxon>Campylobacterota</taxon>
        <taxon>Epsilonproteobacteria</taxon>
        <taxon>Campylobacterales</taxon>
        <taxon>Helicobacteraceae</taxon>
        <taxon>Helicobacter</taxon>
    </lineage>
</organism>
<dbReference type="RefSeq" id="WP_150336942.1">
    <property type="nucleotide sequence ID" value="NZ_JAERIX010000049.1"/>
</dbReference>
<evidence type="ECO:0000256" key="1">
    <source>
        <dbReference type="SAM" id="Phobius"/>
    </source>
</evidence>
<protein>
    <recommendedName>
        <fullName evidence="4">SGNH/GDSL hydrolase family protein</fullName>
    </recommendedName>
</protein>
<keyword evidence="1" id="KW-0472">Membrane</keyword>
<dbReference type="EMBL" id="VXKE01000007">
    <property type="protein sequence ID" value="KAA8710431.1"/>
    <property type="molecule type" value="Genomic_DNA"/>
</dbReference>
<reference evidence="2 3" key="1">
    <citation type="submission" date="2019-09" db="EMBL/GenBank/DDBJ databases">
        <title>Draft genome sequence of various Type strains from the CCUG.</title>
        <authorList>
            <person name="Pineiro-Iglesias B."/>
            <person name="Tunovic T."/>
            <person name="Unosson C."/>
            <person name="Inganas E."/>
            <person name="Ohlen M."/>
            <person name="Cardew S."/>
            <person name="Jensie-Markopoulos S."/>
            <person name="Salva-Serra F."/>
            <person name="Jaen-Luchoro D."/>
            <person name="Karlsson R."/>
            <person name="Svensson-Stadler L."/>
            <person name="Chun J."/>
            <person name="Moore E."/>
        </authorList>
    </citation>
    <scope>NUCLEOTIDE SEQUENCE [LARGE SCALE GENOMIC DNA]</scope>
    <source>
        <strain evidence="2 3">CCUG 32756T</strain>
    </source>
</reference>
<evidence type="ECO:0000313" key="3">
    <source>
        <dbReference type="Proteomes" id="UP000323707"/>
    </source>
</evidence>
<sequence>MKTFGKRQVAVYFGSVFLSALGLTLVVWVCTSSPSIQPIFAHTELWLKYTYAIKDTINARPTQRQRIIVIGGSSNLFGFNGAMIEANTSYTFINYGTHGGLPANYHFDRIMQRARSRDIIFVSLNFDIYGQGKPTQDFWYITNMLSWDKEYQRYISTLDKLQAYAQLKILPTLVPLIHRQLVSQAELEQFIHKQILKPDPTRSPISCQNPNFQGYSYKSLSPTGDFCSQSGSLVLDSTSPYLSKYLQVSGFFISEYKRLESFAKARDIKLFLLYPPTMENPLFSLEDKETHAKMHNLSSQLAAHNIHFVGDFRDFHYERKYFYDTPYHLNSDGANLRSASFIKLLLQLEKQGLITPKSPPKPK</sequence>
<feature type="transmembrane region" description="Helical" evidence="1">
    <location>
        <begin position="9"/>
        <end position="29"/>
    </location>
</feature>
<gene>
    <name evidence="2" type="ORF">F4V45_02640</name>
</gene>
<keyword evidence="1" id="KW-1133">Transmembrane helix</keyword>
<dbReference type="Proteomes" id="UP000323707">
    <property type="component" value="Unassembled WGS sequence"/>
</dbReference>
<keyword evidence="1" id="KW-0812">Transmembrane</keyword>
<evidence type="ECO:0008006" key="4">
    <source>
        <dbReference type="Google" id="ProtNLM"/>
    </source>
</evidence>
<evidence type="ECO:0000313" key="2">
    <source>
        <dbReference type="EMBL" id="KAA8710431.1"/>
    </source>
</evidence>
<comment type="caution">
    <text evidence="2">The sequence shown here is derived from an EMBL/GenBank/DDBJ whole genome shotgun (WGS) entry which is preliminary data.</text>
</comment>